<sequence length="104" mass="11496">MPLPVLGCCGGGGHSSRGVALVRLIRWRLEDGLMFWNGGWGWSDAARGIFSPGAVREGSGRAADKPLLLLSLPRFFYFRPGPPDREDWQGPRSSHCYSRRLLSP</sequence>
<evidence type="ECO:0000313" key="2">
    <source>
        <dbReference type="Proteomes" id="UP001157502"/>
    </source>
</evidence>
<dbReference type="Proteomes" id="UP001157502">
    <property type="component" value="Chromosome 37"/>
</dbReference>
<organism evidence="1 2">
    <name type="scientific">Dallia pectoralis</name>
    <name type="common">Alaska blackfish</name>
    <dbReference type="NCBI Taxonomy" id="75939"/>
    <lineage>
        <taxon>Eukaryota</taxon>
        <taxon>Metazoa</taxon>
        <taxon>Chordata</taxon>
        <taxon>Craniata</taxon>
        <taxon>Vertebrata</taxon>
        <taxon>Euteleostomi</taxon>
        <taxon>Actinopterygii</taxon>
        <taxon>Neopterygii</taxon>
        <taxon>Teleostei</taxon>
        <taxon>Protacanthopterygii</taxon>
        <taxon>Esociformes</taxon>
        <taxon>Umbridae</taxon>
        <taxon>Dallia</taxon>
    </lineage>
</organism>
<comment type="caution">
    <text evidence="1">The sequence shown here is derived from an EMBL/GenBank/DDBJ whole genome shotgun (WGS) entry which is preliminary data.</text>
</comment>
<name>A0ACC2F120_DALPE</name>
<reference evidence="1" key="1">
    <citation type="submission" date="2021-05" db="EMBL/GenBank/DDBJ databases">
        <authorList>
            <person name="Pan Q."/>
            <person name="Jouanno E."/>
            <person name="Zahm M."/>
            <person name="Klopp C."/>
            <person name="Cabau C."/>
            <person name="Louis A."/>
            <person name="Berthelot C."/>
            <person name="Parey E."/>
            <person name="Roest Crollius H."/>
            <person name="Montfort J."/>
            <person name="Robinson-Rechavi M."/>
            <person name="Bouchez O."/>
            <person name="Lampietro C."/>
            <person name="Lopez Roques C."/>
            <person name="Donnadieu C."/>
            <person name="Postlethwait J."/>
            <person name="Bobe J."/>
            <person name="Dillon D."/>
            <person name="Chandos A."/>
            <person name="von Hippel F."/>
            <person name="Guiguen Y."/>
        </authorList>
    </citation>
    <scope>NUCLEOTIDE SEQUENCE</scope>
    <source>
        <strain evidence="1">YG-Jan2019</strain>
    </source>
</reference>
<dbReference type="EMBL" id="CM055764">
    <property type="protein sequence ID" value="KAJ7985062.1"/>
    <property type="molecule type" value="Genomic_DNA"/>
</dbReference>
<accession>A0ACC2F120</accession>
<protein>
    <submittedName>
        <fullName evidence="1">Uncharacterized protein</fullName>
    </submittedName>
</protein>
<gene>
    <name evidence="1" type="ORF">DPEC_G00361240</name>
</gene>
<proteinExistence type="predicted"/>
<evidence type="ECO:0000313" key="1">
    <source>
        <dbReference type="EMBL" id="KAJ7985062.1"/>
    </source>
</evidence>
<keyword evidence="2" id="KW-1185">Reference proteome</keyword>